<dbReference type="PRINTS" id="PR00453">
    <property type="entry name" value="VWFADOMAIN"/>
</dbReference>
<evidence type="ECO:0000256" key="7">
    <source>
        <dbReference type="SAM" id="SignalP"/>
    </source>
</evidence>
<feature type="signal peptide" evidence="7">
    <location>
        <begin position="1"/>
        <end position="27"/>
    </location>
</feature>
<dbReference type="InterPro" id="IPR050525">
    <property type="entry name" value="ECM_Assembly_Org"/>
</dbReference>
<dbReference type="InterPro" id="IPR004043">
    <property type="entry name" value="LCCL"/>
</dbReference>
<dbReference type="FunFam" id="2.170.130.20:FF:000001">
    <property type="entry name" value="Cysteine-rich secretory protein LCCL domain-containing 1"/>
    <property type="match status" value="1"/>
</dbReference>
<keyword evidence="5" id="KW-1015">Disulfide bond</keyword>
<dbReference type="AlphaFoldDB" id="A0A671KTL2"/>
<dbReference type="Pfam" id="PF00092">
    <property type="entry name" value="VWA"/>
    <property type="match status" value="3"/>
</dbReference>
<dbReference type="Pfam" id="PF03815">
    <property type="entry name" value="LCCL"/>
    <property type="match status" value="1"/>
</dbReference>
<dbReference type="PANTHER" id="PTHR24020:SF84">
    <property type="entry name" value="VWFA DOMAIN-CONTAINING PROTEIN"/>
    <property type="match status" value="1"/>
</dbReference>
<keyword evidence="6" id="KW-0325">Glycoprotein</keyword>
<dbReference type="SMART" id="SM00603">
    <property type="entry name" value="LCCL"/>
    <property type="match status" value="1"/>
</dbReference>
<dbReference type="GO" id="GO:0030198">
    <property type="term" value="P:extracellular matrix organization"/>
    <property type="evidence" value="ECO:0007669"/>
    <property type="project" value="TreeGrafter"/>
</dbReference>
<dbReference type="FunFam" id="3.40.50.410:FF:000009">
    <property type="entry name" value="Putative vitrin"/>
    <property type="match status" value="1"/>
</dbReference>
<comment type="subcellular location">
    <subcellularLocation>
        <location evidence="1">Secreted</location>
    </subcellularLocation>
</comment>
<reference evidence="10" key="2">
    <citation type="submission" date="2025-09" db="UniProtKB">
        <authorList>
            <consortium name="Ensembl"/>
        </authorList>
    </citation>
    <scope>IDENTIFICATION</scope>
</reference>
<organism evidence="10 11">
    <name type="scientific">Sinocyclocheilus anshuiensis</name>
    <dbReference type="NCBI Taxonomy" id="1608454"/>
    <lineage>
        <taxon>Eukaryota</taxon>
        <taxon>Metazoa</taxon>
        <taxon>Chordata</taxon>
        <taxon>Craniata</taxon>
        <taxon>Vertebrata</taxon>
        <taxon>Euteleostomi</taxon>
        <taxon>Actinopterygii</taxon>
        <taxon>Neopterygii</taxon>
        <taxon>Teleostei</taxon>
        <taxon>Ostariophysi</taxon>
        <taxon>Cypriniformes</taxon>
        <taxon>Cyprinidae</taxon>
        <taxon>Cyprininae</taxon>
        <taxon>Sinocyclocheilus</taxon>
    </lineage>
</organism>
<sequence>FTATLSSCTTLGIVLLLSYLPLGTTFATKLCSSDIASAFPAVPSIECDMRAGKINLSEFIVKCPANCRETKEKVYGTGVFASISSICNAAIHSGVITNSGGKVIVMKMAGQAIYKGSFANGVRSLSLPNWRESFSVSGSADLTLNKHCWKTPICIGKQALYSNQIEKRNMSTEYELFPHCKVDIAFLMDGSWSIGKRRFKIQKDFLVEVSQVINVGVAGAMMGIIQYGAETGPKTVFCTDSGSHFFSDANGNRGGAPNVAVVLVDGWPTDKVEEASRLARESGINIFFVTIEGPDENEKQNVVETNFVDKAVCRTNGYFSLPITSWFALRNAVQPLVKSVCDTDRLVCSKTCLNANDIAFVIDGSSSVGTGNFRTVLQFVANVTQEFEISDTDTRVGIVQYTYEQRLEFAFGQHNNKADLLNAIKRINYWSGGTSTGAAITFAADQLFSKSKPNKRKIMIVITDGRSYDDVRAPALALNIIIHDPSK</sequence>
<evidence type="ECO:0000313" key="11">
    <source>
        <dbReference type="Proteomes" id="UP000472260"/>
    </source>
</evidence>
<feature type="chain" id="PRO_5025497466" evidence="7">
    <location>
        <begin position="28"/>
        <end position="487"/>
    </location>
</feature>
<evidence type="ECO:0000313" key="10">
    <source>
        <dbReference type="Ensembl" id="ENSSANP00000010908.1"/>
    </source>
</evidence>
<keyword evidence="11" id="KW-1185">Reference proteome</keyword>
<dbReference type="Proteomes" id="UP000472260">
    <property type="component" value="Unassembled WGS sequence"/>
</dbReference>
<dbReference type="CDD" id="cd01472">
    <property type="entry name" value="vWA_collagen"/>
    <property type="match status" value="1"/>
</dbReference>
<dbReference type="SMART" id="SM00327">
    <property type="entry name" value="VWA"/>
    <property type="match status" value="2"/>
</dbReference>
<dbReference type="InterPro" id="IPR002035">
    <property type="entry name" value="VWF_A"/>
</dbReference>
<dbReference type="PROSITE" id="PS50820">
    <property type="entry name" value="LCCL"/>
    <property type="match status" value="1"/>
</dbReference>
<evidence type="ECO:0000259" key="9">
    <source>
        <dbReference type="PROSITE" id="PS50820"/>
    </source>
</evidence>
<protein>
    <submittedName>
        <fullName evidence="10">Vitrin-like</fullName>
    </submittedName>
</protein>
<dbReference type="Gene3D" id="2.170.130.20">
    <property type="entry name" value="LCCL-like domain"/>
    <property type="match status" value="1"/>
</dbReference>
<dbReference type="GO" id="GO:0005576">
    <property type="term" value="C:extracellular region"/>
    <property type="evidence" value="ECO:0007669"/>
    <property type="project" value="UniProtKB-SubCell"/>
</dbReference>
<accession>A0A671KTL2</accession>
<evidence type="ECO:0000256" key="5">
    <source>
        <dbReference type="ARBA" id="ARBA00023157"/>
    </source>
</evidence>
<dbReference type="GO" id="GO:0010811">
    <property type="term" value="P:positive regulation of cell-substrate adhesion"/>
    <property type="evidence" value="ECO:0007669"/>
    <property type="project" value="TreeGrafter"/>
</dbReference>
<dbReference type="SUPFAM" id="SSF69848">
    <property type="entry name" value="LCCL domain"/>
    <property type="match status" value="1"/>
</dbReference>
<evidence type="ECO:0000256" key="4">
    <source>
        <dbReference type="ARBA" id="ARBA00022737"/>
    </source>
</evidence>
<dbReference type="Gene3D" id="3.40.50.410">
    <property type="entry name" value="von Willebrand factor, type A domain"/>
    <property type="match status" value="3"/>
</dbReference>
<keyword evidence="3 7" id="KW-0732">Signal</keyword>
<dbReference type="InterPro" id="IPR036465">
    <property type="entry name" value="vWFA_dom_sf"/>
</dbReference>
<name>A0A671KTL2_9TELE</name>
<dbReference type="PANTHER" id="PTHR24020">
    <property type="entry name" value="COLLAGEN ALPHA"/>
    <property type="match status" value="1"/>
</dbReference>
<feature type="domain" description="VWFA" evidence="8">
    <location>
        <begin position="357"/>
        <end position="487"/>
    </location>
</feature>
<dbReference type="PROSITE" id="PS50234">
    <property type="entry name" value="VWFA"/>
    <property type="match status" value="2"/>
</dbReference>
<gene>
    <name evidence="10" type="primary">LOC107680287</name>
</gene>
<dbReference type="InterPro" id="IPR036609">
    <property type="entry name" value="LCCL_sf"/>
</dbReference>
<evidence type="ECO:0000256" key="3">
    <source>
        <dbReference type="ARBA" id="ARBA00022729"/>
    </source>
</evidence>
<dbReference type="Ensembl" id="ENSSANT00000011682.1">
    <property type="protein sequence ID" value="ENSSANP00000010908.1"/>
    <property type="gene ID" value="ENSSANG00000005936.1"/>
</dbReference>
<keyword evidence="4" id="KW-0677">Repeat</keyword>
<evidence type="ECO:0000256" key="1">
    <source>
        <dbReference type="ARBA" id="ARBA00004613"/>
    </source>
</evidence>
<evidence type="ECO:0000256" key="6">
    <source>
        <dbReference type="ARBA" id="ARBA00023180"/>
    </source>
</evidence>
<feature type="domain" description="LCCL" evidence="9">
    <location>
        <begin position="41"/>
        <end position="134"/>
    </location>
</feature>
<proteinExistence type="predicted"/>
<dbReference type="SUPFAM" id="SSF53300">
    <property type="entry name" value="vWA-like"/>
    <property type="match status" value="2"/>
</dbReference>
<reference evidence="10" key="1">
    <citation type="submission" date="2025-08" db="UniProtKB">
        <authorList>
            <consortium name="Ensembl"/>
        </authorList>
    </citation>
    <scope>IDENTIFICATION</scope>
</reference>
<feature type="domain" description="VWFA" evidence="8">
    <location>
        <begin position="183"/>
        <end position="237"/>
    </location>
</feature>
<keyword evidence="2" id="KW-0964">Secreted</keyword>
<evidence type="ECO:0000256" key="2">
    <source>
        <dbReference type="ARBA" id="ARBA00022525"/>
    </source>
</evidence>
<evidence type="ECO:0000259" key="8">
    <source>
        <dbReference type="PROSITE" id="PS50234"/>
    </source>
</evidence>